<feature type="domain" description="Major facilitator superfamily (MFS) profile" evidence="10">
    <location>
        <begin position="3"/>
        <end position="418"/>
    </location>
</feature>
<dbReference type="SUPFAM" id="SSF103473">
    <property type="entry name" value="MFS general substrate transporter"/>
    <property type="match status" value="1"/>
</dbReference>
<evidence type="ECO:0000256" key="8">
    <source>
        <dbReference type="ARBA" id="ARBA00040914"/>
    </source>
</evidence>
<name>A0ABT7M0B6_9CYAN</name>
<evidence type="ECO:0000313" key="11">
    <source>
        <dbReference type="EMBL" id="MDL5057272.1"/>
    </source>
</evidence>
<dbReference type="PANTHER" id="PTHR23513">
    <property type="entry name" value="INTEGRAL MEMBRANE EFFLUX PROTEIN-RELATED"/>
    <property type="match status" value="1"/>
</dbReference>
<feature type="transmembrane region" description="Helical" evidence="9">
    <location>
        <begin position="394"/>
        <end position="417"/>
    </location>
</feature>
<feature type="transmembrane region" description="Helical" evidence="9">
    <location>
        <begin position="36"/>
        <end position="57"/>
    </location>
</feature>
<feature type="transmembrane region" description="Helical" evidence="9">
    <location>
        <begin position="210"/>
        <end position="229"/>
    </location>
</feature>
<keyword evidence="4 9" id="KW-0812">Transmembrane</keyword>
<dbReference type="EMBL" id="JASVEJ010000027">
    <property type="protein sequence ID" value="MDL5057272.1"/>
    <property type="molecule type" value="Genomic_DNA"/>
</dbReference>
<dbReference type="Proteomes" id="UP001230986">
    <property type="component" value="Unassembled WGS sequence"/>
</dbReference>
<dbReference type="RefSeq" id="WP_286004470.1">
    <property type="nucleotide sequence ID" value="NZ_JASVEJ010000027.1"/>
</dbReference>
<dbReference type="Pfam" id="PF07690">
    <property type="entry name" value="MFS_1"/>
    <property type="match status" value="1"/>
</dbReference>
<dbReference type="CDD" id="cd06173">
    <property type="entry name" value="MFS_MefA_like"/>
    <property type="match status" value="1"/>
</dbReference>
<comment type="similarity">
    <text evidence="7">Belongs to the major facilitator superfamily. Drug:H(+) antiporter-3 (DHA3) (TC 2.A.1.21) family.</text>
</comment>
<sequence length="433" mass="46294">MRGFLIIWSGQFVSAIGSAMTQFALTLWVWELTGAATAIALFSFFFQLPQIFVTLFAGLLADRFNRKHLMIFSDTCIVLCTLIVGLLYATDTLRVWHLYGLAAVYGCFGPIQNLAYSTAIPLIVSSEHYTRVSSLASLVTYASAIFAPALAGSLYPQIGLLGIILIDVATFAIAVATLIWRRIPQPPPADAETSQPESIVQKVVWGFRYIFSRPNLWVLTLTFSLFWFFQQLGETLYQPVILARSGGDAQVLGAVVTAAGVGGAIGAIALGIWGGFRSRVRGMLVGFMGIGLSKIALGVGRVPPLWMGAQFFASLHLPLAFSSTNAIWYAAIPSHAQGRVFAADQAIGTIIGTFASLIAGPIADFIFEPAMQPGGALTPIFGRLFGSETGSGIAFVYTLSAVCILALGLIGSLLPSLHRVETQAQKPDAVTES</sequence>
<evidence type="ECO:0000256" key="2">
    <source>
        <dbReference type="ARBA" id="ARBA00022448"/>
    </source>
</evidence>
<dbReference type="InterPro" id="IPR036259">
    <property type="entry name" value="MFS_trans_sf"/>
</dbReference>
<keyword evidence="6 9" id="KW-0472">Membrane</keyword>
<feature type="transmembrane region" description="Helical" evidence="9">
    <location>
        <begin position="135"/>
        <end position="155"/>
    </location>
</feature>
<evidence type="ECO:0000256" key="6">
    <source>
        <dbReference type="ARBA" id="ARBA00023136"/>
    </source>
</evidence>
<dbReference type="PROSITE" id="PS50850">
    <property type="entry name" value="MFS"/>
    <property type="match status" value="1"/>
</dbReference>
<feature type="transmembrane region" description="Helical" evidence="9">
    <location>
        <begin position="161"/>
        <end position="180"/>
    </location>
</feature>
<feature type="transmembrane region" description="Helical" evidence="9">
    <location>
        <begin position="305"/>
        <end position="328"/>
    </location>
</feature>
<protein>
    <recommendedName>
        <fullName evidence="8">Multidrug efflux pump Tap</fullName>
    </recommendedName>
</protein>
<dbReference type="InterPro" id="IPR020846">
    <property type="entry name" value="MFS_dom"/>
</dbReference>
<dbReference type="InterPro" id="IPR011701">
    <property type="entry name" value="MFS"/>
</dbReference>
<comment type="caution">
    <text evidence="11">The sequence shown here is derived from an EMBL/GenBank/DDBJ whole genome shotgun (WGS) entry which is preliminary data.</text>
</comment>
<evidence type="ECO:0000256" key="1">
    <source>
        <dbReference type="ARBA" id="ARBA00004651"/>
    </source>
</evidence>
<evidence type="ECO:0000256" key="7">
    <source>
        <dbReference type="ARBA" id="ARBA00038075"/>
    </source>
</evidence>
<dbReference type="PANTHER" id="PTHR23513:SF9">
    <property type="entry name" value="ENTEROBACTIN EXPORTER ENTS"/>
    <property type="match status" value="1"/>
</dbReference>
<proteinExistence type="inferred from homology"/>
<organism evidence="11 12">
    <name type="scientific">Geitlerinema calcuttense NRMC-F 0142</name>
    <dbReference type="NCBI Taxonomy" id="2922238"/>
    <lineage>
        <taxon>Bacteria</taxon>
        <taxon>Bacillati</taxon>
        <taxon>Cyanobacteriota</taxon>
        <taxon>Cyanophyceae</taxon>
        <taxon>Geitlerinematales</taxon>
        <taxon>Geitlerinemataceae</taxon>
        <taxon>Geitlerinema</taxon>
    </lineage>
</organism>
<evidence type="ECO:0000256" key="9">
    <source>
        <dbReference type="SAM" id="Phobius"/>
    </source>
</evidence>
<feature type="transmembrane region" description="Helical" evidence="9">
    <location>
        <begin position="249"/>
        <end position="273"/>
    </location>
</feature>
<keyword evidence="5 9" id="KW-1133">Transmembrane helix</keyword>
<feature type="transmembrane region" description="Helical" evidence="9">
    <location>
        <begin position="12"/>
        <end position="30"/>
    </location>
</feature>
<feature type="transmembrane region" description="Helical" evidence="9">
    <location>
        <begin position="280"/>
        <end position="299"/>
    </location>
</feature>
<keyword evidence="12" id="KW-1185">Reference proteome</keyword>
<reference evidence="11 12" key="1">
    <citation type="submission" date="2023-06" db="EMBL/GenBank/DDBJ databases">
        <title>Whole genome sequence of Oscillatoria calcuttensis NRMC-F 0142.</title>
        <authorList>
            <person name="Shakena Fathima T."/>
            <person name="Muralitharan G."/>
            <person name="Thajuddin N."/>
        </authorList>
    </citation>
    <scope>NUCLEOTIDE SEQUENCE [LARGE SCALE GENOMIC DNA]</scope>
    <source>
        <strain evidence="11 12">NRMC-F 0142</strain>
    </source>
</reference>
<evidence type="ECO:0000313" key="12">
    <source>
        <dbReference type="Proteomes" id="UP001230986"/>
    </source>
</evidence>
<comment type="subcellular location">
    <subcellularLocation>
        <location evidence="1">Cell membrane</location>
        <topology evidence="1">Multi-pass membrane protein</topology>
    </subcellularLocation>
</comment>
<feature type="transmembrane region" description="Helical" evidence="9">
    <location>
        <begin position="69"/>
        <end position="90"/>
    </location>
</feature>
<keyword evidence="2" id="KW-0813">Transport</keyword>
<evidence type="ECO:0000256" key="3">
    <source>
        <dbReference type="ARBA" id="ARBA00022475"/>
    </source>
</evidence>
<feature type="transmembrane region" description="Helical" evidence="9">
    <location>
        <begin position="340"/>
        <end position="363"/>
    </location>
</feature>
<accession>A0ABT7M0B6</accession>
<gene>
    <name evidence="11" type="ORF">QQ055_07315</name>
</gene>
<keyword evidence="3" id="KW-1003">Cell membrane</keyword>
<dbReference type="Gene3D" id="1.20.1250.20">
    <property type="entry name" value="MFS general substrate transporter like domains"/>
    <property type="match status" value="1"/>
</dbReference>
<evidence type="ECO:0000259" key="10">
    <source>
        <dbReference type="PROSITE" id="PS50850"/>
    </source>
</evidence>
<evidence type="ECO:0000256" key="5">
    <source>
        <dbReference type="ARBA" id="ARBA00022989"/>
    </source>
</evidence>
<evidence type="ECO:0000256" key="4">
    <source>
        <dbReference type="ARBA" id="ARBA00022692"/>
    </source>
</evidence>
<feature type="transmembrane region" description="Helical" evidence="9">
    <location>
        <begin position="96"/>
        <end position="123"/>
    </location>
</feature>